<dbReference type="Gene3D" id="3.40.640.10">
    <property type="entry name" value="Type I PLP-dependent aspartate aminotransferase-like (Major domain)"/>
    <property type="match status" value="1"/>
</dbReference>
<dbReference type="PANTHER" id="PTHR30244">
    <property type="entry name" value="TRANSAMINASE"/>
    <property type="match status" value="1"/>
</dbReference>
<evidence type="ECO:0000313" key="5">
    <source>
        <dbReference type="EMBL" id="CRX39091.1"/>
    </source>
</evidence>
<dbReference type="PIRSF" id="PIRSF000390">
    <property type="entry name" value="PLP_StrS"/>
    <property type="match status" value="1"/>
</dbReference>
<dbReference type="AlphaFoldDB" id="A0A0H5DR05"/>
<dbReference type="GO" id="GO:0000271">
    <property type="term" value="P:polysaccharide biosynthetic process"/>
    <property type="evidence" value="ECO:0007669"/>
    <property type="project" value="TreeGrafter"/>
</dbReference>
<protein>
    <recommendedName>
        <fullName evidence="7">UDP-4-amino-4, 6-dideoxy-N-acetyl-beta-L-altrosamine transaminase</fullName>
    </recommendedName>
</protein>
<dbReference type="SUPFAM" id="SSF53383">
    <property type="entry name" value="PLP-dependent transferases"/>
    <property type="match status" value="1"/>
</dbReference>
<dbReference type="GO" id="GO:0008483">
    <property type="term" value="F:transaminase activity"/>
    <property type="evidence" value="ECO:0007669"/>
    <property type="project" value="TreeGrafter"/>
</dbReference>
<dbReference type="Proteomes" id="UP000220251">
    <property type="component" value="Unassembled WGS sequence"/>
</dbReference>
<feature type="active site" description="Proton acceptor" evidence="2">
    <location>
        <position position="191"/>
    </location>
</feature>
<dbReference type="InterPro" id="IPR015422">
    <property type="entry name" value="PyrdxlP-dep_Trfase_small"/>
</dbReference>
<dbReference type="CDD" id="cd00616">
    <property type="entry name" value="AHBA_syn"/>
    <property type="match status" value="1"/>
</dbReference>
<evidence type="ECO:0000256" key="2">
    <source>
        <dbReference type="PIRSR" id="PIRSR000390-1"/>
    </source>
</evidence>
<dbReference type="EMBL" id="CWGJ01000025">
    <property type="protein sequence ID" value="CRX39091.1"/>
    <property type="molecule type" value="Genomic_DNA"/>
</dbReference>
<sequence>MSQLKYPYAKQSINDLDEKAVLEALKSPALTRGDFASSFEREVADFCGARFAVSFNSGSTALSAAFFAAEASPYDRVLTTPNTFVATLSGACQKGAAPVFIDIDRKSGNIDVEKLSYNLQTLSTRGKNIIVPVHFAGIPVDMQLLESHIKDLNTVVIEDAAHAIGSKYKDGTRVGSCDYSHITCFSFHPAKTITTAEGGMCTTNDESLYQKLLYYRNNGIEREPALFKEEERGPWVYEVNYLTGNYFMNELQAALGRSQFSRIEGFISKRKELVKRYRENLSGVEHLTFFEPEEGVDVAWHLFVCQIDFAALQKERAQVMEELRELGIGTQVHYIPLYRHPFFRKGARDIREYFPETEMYYRQALTLPLYYDLTVGEVDEISSALLNVIRSGKPT</sequence>
<dbReference type="Gene3D" id="3.90.1150.10">
    <property type="entry name" value="Aspartate Aminotransferase, domain 1"/>
    <property type="match status" value="1"/>
</dbReference>
<dbReference type="InterPro" id="IPR015421">
    <property type="entry name" value="PyrdxlP-dep_Trfase_major"/>
</dbReference>
<dbReference type="InterPro" id="IPR000653">
    <property type="entry name" value="DegT/StrS_aminotransferase"/>
</dbReference>
<evidence type="ECO:0000256" key="1">
    <source>
        <dbReference type="ARBA" id="ARBA00037999"/>
    </source>
</evidence>
<dbReference type="Pfam" id="PF01041">
    <property type="entry name" value="DegT_DnrJ_EryC1"/>
    <property type="match status" value="1"/>
</dbReference>
<evidence type="ECO:0008006" key="7">
    <source>
        <dbReference type="Google" id="ProtNLM"/>
    </source>
</evidence>
<evidence type="ECO:0000256" key="4">
    <source>
        <dbReference type="RuleBase" id="RU004508"/>
    </source>
</evidence>
<gene>
    <name evidence="5" type="ORF">ELAC_1764</name>
</gene>
<name>A0A0H5DR05_9BACT</name>
<evidence type="ECO:0000256" key="3">
    <source>
        <dbReference type="PIRSR" id="PIRSR000390-2"/>
    </source>
</evidence>
<feature type="modified residue" description="N6-(pyridoxal phosphate)lysine" evidence="3">
    <location>
        <position position="191"/>
    </location>
</feature>
<dbReference type="RefSeq" id="WP_098038943.1">
    <property type="nucleotide sequence ID" value="NZ_CWGJ01000025.1"/>
</dbReference>
<keyword evidence="3 4" id="KW-0663">Pyridoxal phosphate</keyword>
<accession>A0A0H5DR05</accession>
<evidence type="ECO:0000313" key="6">
    <source>
        <dbReference type="Proteomes" id="UP000220251"/>
    </source>
</evidence>
<proteinExistence type="inferred from homology"/>
<comment type="similarity">
    <text evidence="1 4">Belongs to the DegT/DnrJ/EryC1 family.</text>
</comment>
<dbReference type="OrthoDB" id="9810913at2"/>
<dbReference type="InterPro" id="IPR015424">
    <property type="entry name" value="PyrdxlP-dep_Trfase"/>
</dbReference>
<dbReference type="PANTHER" id="PTHR30244:SF34">
    <property type="entry name" value="DTDP-4-AMINO-4,6-DIDEOXYGALACTOSE TRANSAMINASE"/>
    <property type="match status" value="1"/>
</dbReference>
<reference evidence="6" key="1">
    <citation type="submission" date="2015-06" db="EMBL/GenBank/DDBJ databases">
        <authorList>
            <person name="Bertelli C."/>
        </authorList>
    </citation>
    <scope>NUCLEOTIDE SEQUENCE [LARGE SCALE GENOMIC DNA]</scope>
    <source>
        <strain evidence="6">CRIB-30</strain>
    </source>
</reference>
<keyword evidence="6" id="KW-1185">Reference proteome</keyword>
<dbReference type="GO" id="GO:0030170">
    <property type="term" value="F:pyridoxal phosphate binding"/>
    <property type="evidence" value="ECO:0007669"/>
    <property type="project" value="TreeGrafter"/>
</dbReference>
<organism evidence="5 6">
    <name type="scientific">Estrella lausannensis</name>
    <dbReference type="NCBI Taxonomy" id="483423"/>
    <lineage>
        <taxon>Bacteria</taxon>
        <taxon>Pseudomonadati</taxon>
        <taxon>Chlamydiota</taxon>
        <taxon>Chlamydiia</taxon>
        <taxon>Parachlamydiales</taxon>
        <taxon>Candidatus Criblamydiaceae</taxon>
        <taxon>Estrella</taxon>
    </lineage>
</organism>